<dbReference type="SUPFAM" id="SSF89360">
    <property type="entry name" value="HesB-like domain"/>
    <property type="match status" value="1"/>
</dbReference>
<comment type="caution">
    <text evidence="3">The sequence shown here is derived from an EMBL/GenBank/DDBJ whole genome shotgun (WGS) entry which is preliminary data.</text>
</comment>
<protein>
    <recommendedName>
        <fullName evidence="5">Fe/S biogenesis protein NfuA</fullName>
    </recommendedName>
</protein>
<dbReference type="Pfam" id="PF01106">
    <property type="entry name" value="NifU"/>
    <property type="match status" value="1"/>
</dbReference>
<sequence>MSKANIHVTEQAGQYLAEMAARENCRELRLGVQYPGTPISQCYLSFSRERSSDDEVVEFEGFRLRYKRALAGFIEGLSVEYSQNRLGSEVRLKAPNLHNLQQPPEDADLELRANWVLNQHVNPSLAEHQGSVIVDRVDGQKVWLKFGGNCLGCGNAEKTLVEFVEKTLLEQLPEIEAVSEVTMH</sequence>
<name>A0ABN1IAF1_9GAMM</name>
<dbReference type="Gene3D" id="2.60.300.12">
    <property type="entry name" value="HesB-like domain"/>
    <property type="match status" value="1"/>
</dbReference>
<dbReference type="InterPro" id="IPR034904">
    <property type="entry name" value="FSCA_dom_sf"/>
</dbReference>
<gene>
    <name evidence="3" type="ORF">GCM10009104_33880</name>
</gene>
<evidence type="ECO:0000313" key="4">
    <source>
        <dbReference type="Proteomes" id="UP001499915"/>
    </source>
</evidence>
<reference evidence="3 4" key="1">
    <citation type="journal article" date="2019" name="Int. J. Syst. Evol. Microbiol.">
        <title>The Global Catalogue of Microorganisms (GCM) 10K type strain sequencing project: providing services to taxonomists for standard genome sequencing and annotation.</title>
        <authorList>
            <consortium name="The Broad Institute Genomics Platform"/>
            <consortium name="The Broad Institute Genome Sequencing Center for Infectious Disease"/>
            <person name="Wu L."/>
            <person name="Ma J."/>
        </authorList>
    </citation>
    <scope>NUCLEOTIDE SEQUENCE [LARGE SCALE GENOMIC DNA]</scope>
    <source>
        <strain evidence="3 4">JCM 15134</strain>
    </source>
</reference>
<accession>A0ABN1IAF1</accession>
<evidence type="ECO:0000259" key="2">
    <source>
        <dbReference type="Pfam" id="PF01521"/>
    </source>
</evidence>
<evidence type="ECO:0008006" key="5">
    <source>
        <dbReference type="Google" id="ProtNLM"/>
    </source>
</evidence>
<dbReference type="Pfam" id="PF01521">
    <property type="entry name" value="Fe-S_biosyn"/>
    <property type="match status" value="1"/>
</dbReference>
<dbReference type="Proteomes" id="UP001499915">
    <property type="component" value="Unassembled WGS sequence"/>
</dbReference>
<feature type="domain" description="NIF system FeS cluster assembly NifU C-terminal" evidence="1">
    <location>
        <begin position="116"/>
        <end position="178"/>
    </location>
</feature>
<dbReference type="Gene3D" id="3.30.300.130">
    <property type="entry name" value="Fe-S cluster assembly (FSCA)"/>
    <property type="match status" value="1"/>
</dbReference>
<dbReference type="InterPro" id="IPR000361">
    <property type="entry name" value="ATAP_core_dom"/>
</dbReference>
<dbReference type="RefSeq" id="WP_343808824.1">
    <property type="nucleotide sequence ID" value="NZ_BAAAET010000007.1"/>
</dbReference>
<keyword evidence="4" id="KW-1185">Reference proteome</keyword>
<proteinExistence type="predicted"/>
<dbReference type="InterPro" id="IPR001075">
    <property type="entry name" value="NIF_FeS_clus_asmbl_NifU_C"/>
</dbReference>
<evidence type="ECO:0000313" key="3">
    <source>
        <dbReference type="EMBL" id="GAA0701851.1"/>
    </source>
</evidence>
<feature type="domain" description="Core" evidence="2">
    <location>
        <begin position="5"/>
        <end position="98"/>
    </location>
</feature>
<evidence type="ECO:0000259" key="1">
    <source>
        <dbReference type="Pfam" id="PF01106"/>
    </source>
</evidence>
<dbReference type="InterPro" id="IPR035903">
    <property type="entry name" value="HesB-like_dom_sf"/>
</dbReference>
<dbReference type="EMBL" id="BAAAET010000007">
    <property type="protein sequence ID" value="GAA0701851.1"/>
    <property type="molecule type" value="Genomic_DNA"/>
</dbReference>
<organism evidence="3 4">
    <name type="scientific">Marinobacterium maritimum</name>
    <dbReference type="NCBI Taxonomy" id="500162"/>
    <lineage>
        <taxon>Bacteria</taxon>
        <taxon>Pseudomonadati</taxon>
        <taxon>Pseudomonadota</taxon>
        <taxon>Gammaproteobacteria</taxon>
        <taxon>Oceanospirillales</taxon>
        <taxon>Oceanospirillaceae</taxon>
        <taxon>Marinobacterium</taxon>
    </lineage>
</organism>
<dbReference type="SUPFAM" id="SSF117916">
    <property type="entry name" value="Fe-S cluster assembly (FSCA) domain-like"/>
    <property type="match status" value="1"/>
</dbReference>